<accession>A0A6P3ZRB1</accession>
<feature type="active site" evidence="8">
    <location>
        <position position="365"/>
    </location>
</feature>
<dbReference type="Pfam" id="PF04043">
    <property type="entry name" value="PMEI"/>
    <property type="match status" value="1"/>
</dbReference>
<dbReference type="AlphaFoldDB" id="A0A6P3ZRB1"/>
<gene>
    <name evidence="12" type="primary">LOC107414333</name>
</gene>
<evidence type="ECO:0000256" key="1">
    <source>
        <dbReference type="ARBA" id="ARBA00004191"/>
    </source>
</evidence>
<feature type="domain" description="Pectinesterase inhibitor" evidence="10">
    <location>
        <begin position="27"/>
        <end position="177"/>
    </location>
</feature>
<dbReference type="CDD" id="cd15798">
    <property type="entry name" value="PMEI-like_3"/>
    <property type="match status" value="1"/>
</dbReference>
<dbReference type="UniPathway" id="UPA00545">
    <property type="reaction ID" value="UER00823"/>
</dbReference>
<feature type="chain" id="PRO_5044957495" description="Pectinesterase" evidence="9">
    <location>
        <begin position="26"/>
        <end position="527"/>
    </location>
</feature>
<organism evidence="11 12">
    <name type="scientific">Ziziphus jujuba</name>
    <name type="common">Chinese jujube</name>
    <name type="synonym">Ziziphus sativa</name>
    <dbReference type="NCBI Taxonomy" id="326968"/>
    <lineage>
        <taxon>Eukaryota</taxon>
        <taxon>Viridiplantae</taxon>
        <taxon>Streptophyta</taxon>
        <taxon>Embryophyta</taxon>
        <taxon>Tracheophyta</taxon>
        <taxon>Spermatophyta</taxon>
        <taxon>Magnoliopsida</taxon>
        <taxon>eudicotyledons</taxon>
        <taxon>Gunneridae</taxon>
        <taxon>Pentapetalae</taxon>
        <taxon>rosids</taxon>
        <taxon>fabids</taxon>
        <taxon>Rosales</taxon>
        <taxon>Rhamnaceae</taxon>
        <taxon>Paliureae</taxon>
        <taxon>Ziziphus</taxon>
    </lineage>
</organism>
<sequence>MALRLVYRVFILASIFSLIFPSALSRNHYSNISWWCNKTPNPEPCKYFLNQNRHRFAIKHTTEFRKVLVQIALERALDAQRHASEFGQNCQNKHQKAAWTDCLKLYNDTVSQLNRTLEGLGHNWKCTDFDAQTWLSTALTNIATCRAGSLELNVWDFILPIASNNNVSELISNTLAINSQLLDLKRENHTDDDDFPTWVSYHERKLLQSSSIKAHLVVAKDGSGHFRTVQAAINAASRRRRTTRFVIYIKKGIYWENIVVGNNNNNIMLVGDGIKNTIITASRSVSGGSTTYNSATAGIDGLGFIARGITFRNSAGPLKGQAVALRSASDLSVFYQCAFQGYQDTLMVHSQRQFYRQCYIYGTIDFIFGNAAAVFQNCIIFVRRPIHGQANVITAQARNDPFQNTGISIQNSQVLPAADLKPAIQSFNTFLGRPWQKYSRTVFMKCYMDSLVNPVGWLEWDNPDYLNTLYYGEYKNYGPGSSTRNRVRWRGFHVITSPNVASQFTVRSLIAGQSWLPATGVPFSTDL</sequence>
<keyword evidence="7 9" id="KW-0063">Aspartyl esterase</keyword>
<evidence type="ECO:0000256" key="3">
    <source>
        <dbReference type="ARBA" id="ARBA00006027"/>
    </source>
</evidence>
<dbReference type="RefSeq" id="XP_015877930.2">
    <property type="nucleotide sequence ID" value="XM_016022444.4"/>
</dbReference>
<keyword evidence="5" id="KW-0134">Cell wall</keyword>
<evidence type="ECO:0000256" key="7">
    <source>
        <dbReference type="ARBA" id="ARBA00023085"/>
    </source>
</evidence>
<dbReference type="Gene3D" id="2.160.20.10">
    <property type="entry name" value="Single-stranded right-handed beta-helix, Pectin lyase-like"/>
    <property type="match status" value="1"/>
</dbReference>
<dbReference type="NCBIfam" id="TIGR01614">
    <property type="entry name" value="PME_inhib"/>
    <property type="match status" value="1"/>
</dbReference>
<keyword evidence="6 9" id="KW-0378">Hydrolase</keyword>
<dbReference type="GO" id="GO:0004857">
    <property type="term" value="F:enzyme inhibitor activity"/>
    <property type="evidence" value="ECO:0007669"/>
    <property type="project" value="InterPro"/>
</dbReference>
<proteinExistence type="inferred from homology"/>
<comment type="similarity">
    <text evidence="4">In the C-terminal section; belongs to the pectinesterase family.</text>
</comment>
<dbReference type="PROSITE" id="PS00503">
    <property type="entry name" value="PECTINESTERASE_2"/>
    <property type="match status" value="1"/>
</dbReference>
<dbReference type="KEGG" id="zju:107414333"/>
<evidence type="ECO:0000256" key="6">
    <source>
        <dbReference type="ARBA" id="ARBA00022801"/>
    </source>
</evidence>
<dbReference type="InterPro" id="IPR000070">
    <property type="entry name" value="Pectinesterase_cat"/>
</dbReference>
<comment type="subcellular location">
    <subcellularLocation>
        <location evidence="1">Secreted</location>
        <location evidence="1">Cell wall</location>
    </subcellularLocation>
</comment>
<dbReference type="EC" id="3.1.1.11" evidence="9"/>
<evidence type="ECO:0000256" key="9">
    <source>
        <dbReference type="RuleBase" id="RU000589"/>
    </source>
</evidence>
<dbReference type="PANTHER" id="PTHR31707">
    <property type="entry name" value="PECTINESTERASE"/>
    <property type="match status" value="1"/>
</dbReference>
<dbReference type="GO" id="GO:0045490">
    <property type="term" value="P:pectin catabolic process"/>
    <property type="evidence" value="ECO:0007669"/>
    <property type="project" value="UniProtKB-UniRule"/>
</dbReference>
<comment type="pathway">
    <text evidence="2 9">Glycan metabolism; pectin degradation; 2-dehydro-3-deoxy-D-gluconate from pectin: step 1/5.</text>
</comment>
<keyword evidence="11" id="KW-1185">Reference proteome</keyword>
<dbReference type="InterPro" id="IPR012334">
    <property type="entry name" value="Pectin_lyas_fold"/>
</dbReference>
<dbReference type="SMART" id="SM00856">
    <property type="entry name" value="PMEI"/>
    <property type="match status" value="1"/>
</dbReference>
<dbReference type="GO" id="GO:0042545">
    <property type="term" value="P:cell wall modification"/>
    <property type="evidence" value="ECO:0007669"/>
    <property type="project" value="UniProtKB-UniRule"/>
</dbReference>
<dbReference type="SUPFAM" id="SSF101148">
    <property type="entry name" value="Plant invertase/pectin methylesterase inhibitor"/>
    <property type="match status" value="1"/>
</dbReference>
<evidence type="ECO:0000256" key="4">
    <source>
        <dbReference type="ARBA" id="ARBA00007786"/>
    </source>
</evidence>
<dbReference type="Gene3D" id="1.20.140.40">
    <property type="entry name" value="Invertase/pectin methylesterase inhibitor family protein"/>
    <property type="match status" value="1"/>
</dbReference>
<evidence type="ECO:0000256" key="5">
    <source>
        <dbReference type="ARBA" id="ARBA00022512"/>
    </source>
</evidence>
<keyword evidence="5" id="KW-0964">Secreted</keyword>
<dbReference type="GeneID" id="107414333"/>
<reference evidence="12" key="1">
    <citation type="submission" date="2025-08" db="UniProtKB">
        <authorList>
            <consortium name="RefSeq"/>
        </authorList>
    </citation>
    <scope>IDENTIFICATION</scope>
    <source>
        <tissue evidence="12">Seedling</tissue>
    </source>
</reference>
<evidence type="ECO:0000256" key="8">
    <source>
        <dbReference type="PROSITE-ProRule" id="PRU10040"/>
    </source>
</evidence>
<feature type="signal peptide" evidence="9">
    <location>
        <begin position="1"/>
        <end position="25"/>
    </location>
</feature>
<name>A0A6P3ZRB1_ZIZJJ</name>
<comment type="similarity">
    <text evidence="3">In the N-terminal section; belongs to the PMEI family.</text>
</comment>
<comment type="catalytic activity">
    <reaction evidence="9">
        <text>[(1-&gt;4)-alpha-D-galacturonosyl methyl ester](n) + n H2O = [(1-&gt;4)-alpha-D-galacturonosyl](n) + n methanol + n H(+)</text>
        <dbReference type="Rhea" id="RHEA:22380"/>
        <dbReference type="Rhea" id="RHEA-COMP:14570"/>
        <dbReference type="Rhea" id="RHEA-COMP:14573"/>
        <dbReference type="ChEBI" id="CHEBI:15377"/>
        <dbReference type="ChEBI" id="CHEBI:15378"/>
        <dbReference type="ChEBI" id="CHEBI:17790"/>
        <dbReference type="ChEBI" id="CHEBI:140522"/>
        <dbReference type="ChEBI" id="CHEBI:140523"/>
        <dbReference type="EC" id="3.1.1.11"/>
    </reaction>
</comment>
<dbReference type="InterPro" id="IPR035513">
    <property type="entry name" value="Invertase/methylesterase_inhib"/>
</dbReference>
<evidence type="ECO:0000259" key="10">
    <source>
        <dbReference type="SMART" id="SM00856"/>
    </source>
</evidence>
<dbReference type="FunCoup" id="A0A6P3ZRB1">
    <property type="interactions" value="93"/>
</dbReference>
<dbReference type="GO" id="GO:0030599">
    <property type="term" value="F:pectinesterase activity"/>
    <property type="evidence" value="ECO:0007669"/>
    <property type="project" value="UniProtKB-UniRule"/>
</dbReference>
<dbReference type="InterPro" id="IPR033131">
    <property type="entry name" value="Pectinesterase_Asp_AS"/>
</dbReference>
<evidence type="ECO:0000256" key="2">
    <source>
        <dbReference type="ARBA" id="ARBA00005184"/>
    </source>
</evidence>
<dbReference type="InterPro" id="IPR006501">
    <property type="entry name" value="Pectinesterase_inhib_dom"/>
</dbReference>
<dbReference type="SUPFAM" id="SSF51126">
    <property type="entry name" value="Pectin lyase-like"/>
    <property type="match status" value="1"/>
</dbReference>
<protein>
    <recommendedName>
        <fullName evidence="9">Pectinesterase</fullName>
        <ecNumber evidence="9">3.1.1.11</ecNumber>
    </recommendedName>
</protein>
<evidence type="ECO:0000313" key="11">
    <source>
        <dbReference type="Proteomes" id="UP001652623"/>
    </source>
</evidence>
<evidence type="ECO:0000313" key="12">
    <source>
        <dbReference type="RefSeq" id="XP_015877930.2"/>
    </source>
</evidence>
<dbReference type="InterPro" id="IPR011050">
    <property type="entry name" value="Pectin_lyase_fold/virulence"/>
</dbReference>
<keyword evidence="9" id="KW-0732">Signal</keyword>
<dbReference type="Pfam" id="PF01095">
    <property type="entry name" value="Pectinesterase"/>
    <property type="match status" value="1"/>
</dbReference>
<dbReference type="Proteomes" id="UP001652623">
    <property type="component" value="Chromosome 8"/>
</dbReference>
<dbReference type="InParanoid" id="A0A6P3ZRB1"/>